<evidence type="ECO:0000256" key="2">
    <source>
        <dbReference type="ARBA" id="ARBA00022448"/>
    </source>
</evidence>
<feature type="transmembrane region" description="Helical" evidence="7">
    <location>
        <begin position="224"/>
        <end position="245"/>
    </location>
</feature>
<evidence type="ECO:0000256" key="1">
    <source>
        <dbReference type="ARBA" id="ARBA00004651"/>
    </source>
</evidence>
<feature type="domain" description="Major facilitator superfamily (MFS) profile" evidence="8">
    <location>
        <begin position="15"/>
        <end position="402"/>
    </location>
</feature>
<accession>A0A7C1JC14</accession>
<feature type="transmembrane region" description="Helical" evidence="7">
    <location>
        <begin position="144"/>
        <end position="164"/>
    </location>
</feature>
<dbReference type="InterPro" id="IPR036259">
    <property type="entry name" value="MFS_trans_sf"/>
</dbReference>
<dbReference type="InterPro" id="IPR011701">
    <property type="entry name" value="MFS"/>
</dbReference>
<dbReference type="InterPro" id="IPR050171">
    <property type="entry name" value="MFS_Transporters"/>
</dbReference>
<sequence>MQTVQTKAELSFARLIGVSMTAKLLVDIGSQIFNPFLPVIAAGLGMSVVDLGRLVGLRSAMGIFAPVSGALADRRGYRPVIRSALLMSAAGFLLLGMSSAPWMVALAMILSGLGIGAFVPNLQAFVSSRLPYSLRARGLGMIEYSWALTGILGLSLIGALIAATNWRVPFFLLAAGMTGMSFVFSAMPAASRPRPMEADSNEERRNWRRQAIDLLVIPTNPRSAYATILAGALSYFAAMQVMIAHGAWLAQDYQLDAAALGMVAFVFGWFDLTASVSVSLFTDRIGKKRSVLIGILGSLVGYLLMPFLNIGVIPAVAIIGIARMFFEFNIVSHFPLLSEQAPEQRGRVMTLGAAASLVGATAAGFTGPWLLVHAGVQALAWSAAAIVTASLLIMLFLVQERPGSAG</sequence>
<dbReference type="EMBL" id="DSMG01000066">
    <property type="protein sequence ID" value="HDX31044.1"/>
    <property type="molecule type" value="Genomic_DNA"/>
</dbReference>
<dbReference type="PROSITE" id="PS50850">
    <property type="entry name" value="MFS"/>
    <property type="match status" value="1"/>
</dbReference>
<feature type="transmembrane region" description="Helical" evidence="7">
    <location>
        <begin position="290"/>
        <end position="308"/>
    </location>
</feature>
<keyword evidence="4 7" id="KW-0812">Transmembrane</keyword>
<dbReference type="InterPro" id="IPR001958">
    <property type="entry name" value="Tet-R_TetA/multi-R_MdtG-like"/>
</dbReference>
<dbReference type="PRINTS" id="PR01035">
    <property type="entry name" value="TCRTETA"/>
</dbReference>
<dbReference type="GO" id="GO:0005886">
    <property type="term" value="C:plasma membrane"/>
    <property type="evidence" value="ECO:0007669"/>
    <property type="project" value="UniProtKB-SubCell"/>
</dbReference>
<keyword evidence="3" id="KW-1003">Cell membrane</keyword>
<keyword evidence="6 7" id="KW-0472">Membrane</keyword>
<evidence type="ECO:0000256" key="5">
    <source>
        <dbReference type="ARBA" id="ARBA00022989"/>
    </source>
</evidence>
<protein>
    <submittedName>
        <fullName evidence="9">MFS transporter</fullName>
    </submittedName>
</protein>
<proteinExistence type="predicted"/>
<gene>
    <name evidence="9" type="ORF">ENQ20_06065</name>
</gene>
<feature type="transmembrane region" description="Helical" evidence="7">
    <location>
        <begin position="170"/>
        <end position="190"/>
    </location>
</feature>
<dbReference type="GO" id="GO:0022857">
    <property type="term" value="F:transmembrane transporter activity"/>
    <property type="evidence" value="ECO:0007669"/>
    <property type="project" value="InterPro"/>
</dbReference>
<keyword evidence="5 7" id="KW-1133">Transmembrane helix</keyword>
<comment type="subcellular location">
    <subcellularLocation>
        <location evidence="1">Cell membrane</location>
        <topology evidence="1">Multi-pass membrane protein</topology>
    </subcellularLocation>
</comment>
<dbReference type="AlphaFoldDB" id="A0A7C1JC14"/>
<reference evidence="9" key="1">
    <citation type="journal article" date="2020" name="mSystems">
        <title>Genome- and Community-Level Interaction Insights into Carbon Utilization and Element Cycling Functions of Hydrothermarchaeota in Hydrothermal Sediment.</title>
        <authorList>
            <person name="Zhou Z."/>
            <person name="Liu Y."/>
            <person name="Xu W."/>
            <person name="Pan J."/>
            <person name="Luo Z.H."/>
            <person name="Li M."/>
        </authorList>
    </citation>
    <scope>NUCLEOTIDE SEQUENCE [LARGE SCALE GENOMIC DNA]</scope>
    <source>
        <strain evidence="9">SpSt-289</strain>
    </source>
</reference>
<feature type="transmembrane region" description="Helical" evidence="7">
    <location>
        <begin position="76"/>
        <end position="96"/>
    </location>
</feature>
<dbReference type="SUPFAM" id="SSF103473">
    <property type="entry name" value="MFS general substrate transporter"/>
    <property type="match status" value="1"/>
</dbReference>
<feature type="transmembrane region" description="Helical" evidence="7">
    <location>
        <begin position="378"/>
        <end position="398"/>
    </location>
</feature>
<comment type="caution">
    <text evidence="9">The sequence shown here is derived from an EMBL/GenBank/DDBJ whole genome shotgun (WGS) entry which is preliminary data.</text>
</comment>
<feature type="transmembrane region" description="Helical" evidence="7">
    <location>
        <begin position="348"/>
        <end position="372"/>
    </location>
</feature>
<dbReference type="Pfam" id="PF07690">
    <property type="entry name" value="MFS_1"/>
    <property type="match status" value="1"/>
</dbReference>
<evidence type="ECO:0000313" key="9">
    <source>
        <dbReference type="EMBL" id="HDX31044.1"/>
    </source>
</evidence>
<feature type="transmembrane region" description="Helical" evidence="7">
    <location>
        <begin position="102"/>
        <end position="123"/>
    </location>
</feature>
<evidence type="ECO:0000256" key="4">
    <source>
        <dbReference type="ARBA" id="ARBA00022692"/>
    </source>
</evidence>
<dbReference type="InterPro" id="IPR020846">
    <property type="entry name" value="MFS_dom"/>
</dbReference>
<dbReference type="PANTHER" id="PTHR23517">
    <property type="entry name" value="RESISTANCE PROTEIN MDTM, PUTATIVE-RELATED-RELATED"/>
    <property type="match status" value="1"/>
</dbReference>
<dbReference type="Gene3D" id="1.20.1250.20">
    <property type="entry name" value="MFS general substrate transporter like domains"/>
    <property type="match status" value="2"/>
</dbReference>
<dbReference type="PANTHER" id="PTHR23517:SF2">
    <property type="entry name" value="MULTIDRUG RESISTANCE PROTEIN MDTH"/>
    <property type="match status" value="1"/>
</dbReference>
<evidence type="ECO:0000256" key="3">
    <source>
        <dbReference type="ARBA" id="ARBA00022475"/>
    </source>
</evidence>
<keyword evidence="2" id="KW-0813">Transport</keyword>
<name>A0A7C1JC14_9CHLR</name>
<evidence type="ECO:0000256" key="6">
    <source>
        <dbReference type="ARBA" id="ARBA00023136"/>
    </source>
</evidence>
<feature type="transmembrane region" description="Helical" evidence="7">
    <location>
        <begin position="12"/>
        <end position="30"/>
    </location>
</feature>
<organism evidence="9">
    <name type="scientific">Caldilinea aerophila</name>
    <dbReference type="NCBI Taxonomy" id="133453"/>
    <lineage>
        <taxon>Bacteria</taxon>
        <taxon>Bacillati</taxon>
        <taxon>Chloroflexota</taxon>
        <taxon>Caldilineae</taxon>
        <taxon>Caldilineales</taxon>
        <taxon>Caldilineaceae</taxon>
        <taxon>Caldilinea</taxon>
    </lineage>
</organism>
<evidence type="ECO:0000259" key="8">
    <source>
        <dbReference type="PROSITE" id="PS50850"/>
    </source>
</evidence>
<feature type="transmembrane region" description="Helical" evidence="7">
    <location>
        <begin position="257"/>
        <end position="278"/>
    </location>
</feature>
<evidence type="ECO:0000256" key="7">
    <source>
        <dbReference type="SAM" id="Phobius"/>
    </source>
</evidence>